<dbReference type="InterPro" id="IPR039657">
    <property type="entry name" value="Dimethylallyltransferase"/>
</dbReference>
<dbReference type="InterPro" id="IPR018022">
    <property type="entry name" value="IPT"/>
</dbReference>
<keyword evidence="8 10" id="KW-0460">Magnesium</keyword>
<comment type="similarity">
    <text evidence="3 10 13">Belongs to the IPP transferase family.</text>
</comment>
<dbReference type="GO" id="GO:0006400">
    <property type="term" value="P:tRNA modification"/>
    <property type="evidence" value="ECO:0007669"/>
    <property type="project" value="TreeGrafter"/>
</dbReference>
<dbReference type="Gene3D" id="3.40.50.300">
    <property type="entry name" value="P-loop containing nucleotide triphosphate hydrolases"/>
    <property type="match status" value="1"/>
</dbReference>
<dbReference type="AlphaFoldDB" id="A0A2P8HYI5"/>
<feature type="binding site" evidence="10">
    <location>
        <begin position="9"/>
        <end position="16"/>
    </location>
    <ligand>
        <name>ATP</name>
        <dbReference type="ChEBI" id="CHEBI:30616"/>
    </ligand>
</feature>
<organism evidence="14 15">
    <name type="scientific">Salsuginibacillus halophilus</name>
    <dbReference type="NCBI Taxonomy" id="517424"/>
    <lineage>
        <taxon>Bacteria</taxon>
        <taxon>Bacillati</taxon>
        <taxon>Bacillota</taxon>
        <taxon>Bacilli</taxon>
        <taxon>Bacillales</taxon>
        <taxon>Bacillaceae</taxon>
        <taxon>Salsuginibacillus</taxon>
    </lineage>
</organism>
<keyword evidence="7 10" id="KW-0067">ATP-binding</keyword>
<keyword evidence="5 10" id="KW-0819">tRNA processing</keyword>
<dbReference type="Gene3D" id="1.10.20.140">
    <property type="match status" value="1"/>
</dbReference>
<comment type="cofactor">
    <cofactor evidence="1 10">
        <name>Mg(2+)</name>
        <dbReference type="ChEBI" id="CHEBI:18420"/>
    </cofactor>
</comment>
<evidence type="ECO:0000256" key="10">
    <source>
        <dbReference type="HAMAP-Rule" id="MF_00185"/>
    </source>
</evidence>
<dbReference type="GO" id="GO:0005524">
    <property type="term" value="F:ATP binding"/>
    <property type="evidence" value="ECO:0007669"/>
    <property type="project" value="UniProtKB-UniRule"/>
</dbReference>
<comment type="subunit">
    <text evidence="10">Monomer.</text>
</comment>
<comment type="caution">
    <text evidence="10">Lacks conserved residue(s) required for the propagation of feature annotation.</text>
</comment>
<dbReference type="OrthoDB" id="9776390at2"/>
<keyword evidence="4 10" id="KW-0808">Transferase</keyword>
<comment type="function">
    <text evidence="2 10 12">Catalyzes the transfer of a dimethylallyl group onto the adenine at position 37 in tRNAs that read codons beginning with uridine, leading to the formation of N6-(dimethylallyl)adenosine (i(6)A).</text>
</comment>
<evidence type="ECO:0000313" key="14">
    <source>
        <dbReference type="EMBL" id="PSL51273.1"/>
    </source>
</evidence>
<sequence>MKDVVIVAGPTAVGKTDAGVVLAKTFGGEVINGDALQVYQGLNIGTAKITTAEMKGVSHHLIDIKTPDDGFTAAEFQTRAQTLIHDLHAKQKLPIIVGGTGLYIKGITKNLSFRGTEADEGYRQELTKQAETYGIEVLYEQLKLEAPELAKHIHPNNEHRIIRALEVAKNAPEELPAFGEDVEPEPDYNPIVIGLTMERSKLYERINLRVDQMIESGLVEEVRRLLDEGYRYAPAMKAIGYKELVMYLDGELTLTEAAELVKKNTRRFAKRQLTWFRNKEEVVWIDVTDLPKAEVHERIVRTVQEKRNLPSN</sequence>
<dbReference type="InterPro" id="IPR027417">
    <property type="entry name" value="P-loop_NTPase"/>
</dbReference>
<comment type="caution">
    <text evidence="14">The sequence shown here is derived from an EMBL/GenBank/DDBJ whole genome shotgun (WGS) entry which is preliminary data.</text>
</comment>
<proteinExistence type="inferred from homology"/>
<dbReference type="PANTHER" id="PTHR11088:SF60">
    <property type="entry name" value="TRNA DIMETHYLALLYLTRANSFERASE"/>
    <property type="match status" value="1"/>
</dbReference>
<dbReference type="EC" id="2.5.1.75" evidence="10"/>
<evidence type="ECO:0000313" key="15">
    <source>
        <dbReference type="Proteomes" id="UP000242310"/>
    </source>
</evidence>
<evidence type="ECO:0000256" key="12">
    <source>
        <dbReference type="RuleBase" id="RU003784"/>
    </source>
</evidence>
<dbReference type="RefSeq" id="WP_106587349.1">
    <property type="nucleotide sequence ID" value="NZ_PYAV01000001.1"/>
</dbReference>
<evidence type="ECO:0000256" key="1">
    <source>
        <dbReference type="ARBA" id="ARBA00001946"/>
    </source>
</evidence>
<evidence type="ECO:0000256" key="7">
    <source>
        <dbReference type="ARBA" id="ARBA00022840"/>
    </source>
</evidence>
<dbReference type="SUPFAM" id="SSF52540">
    <property type="entry name" value="P-loop containing nucleoside triphosphate hydrolases"/>
    <property type="match status" value="2"/>
</dbReference>
<dbReference type="Pfam" id="PF01715">
    <property type="entry name" value="IPPT"/>
    <property type="match status" value="1"/>
</dbReference>
<accession>A0A2P8HYI5</accession>
<dbReference type="EMBL" id="PYAV01000001">
    <property type="protein sequence ID" value="PSL51273.1"/>
    <property type="molecule type" value="Genomic_DNA"/>
</dbReference>
<protein>
    <recommendedName>
        <fullName evidence="10">tRNA dimethylallyltransferase</fullName>
        <ecNumber evidence="10">2.5.1.75</ecNumber>
    </recommendedName>
    <alternativeName>
        <fullName evidence="10">Dimethylallyl diphosphate:tRNA dimethylallyltransferase</fullName>
        <shortName evidence="10">DMAPP:tRNA dimethylallyltransferase</shortName>
        <shortName evidence="10">DMATase</shortName>
    </alternativeName>
    <alternativeName>
        <fullName evidence="10">Isopentenyl-diphosphate:tRNA isopentenyltransferase</fullName>
        <shortName evidence="10">IPP transferase</shortName>
        <shortName evidence="10">IPPT</shortName>
        <shortName evidence="10">IPTase</shortName>
    </alternativeName>
</protein>
<evidence type="ECO:0000256" key="13">
    <source>
        <dbReference type="RuleBase" id="RU003785"/>
    </source>
</evidence>
<evidence type="ECO:0000256" key="5">
    <source>
        <dbReference type="ARBA" id="ARBA00022694"/>
    </source>
</evidence>
<dbReference type="PANTHER" id="PTHR11088">
    <property type="entry name" value="TRNA DIMETHYLALLYLTRANSFERASE"/>
    <property type="match status" value="1"/>
</dbReference>
<comment type="catalytic activity">
    <reaction evidence="9 10 11">
        <text>adenosine(37) in tRNA + dimethylallyl diphosphate = N(6)-dimethylallyladenosine(37) in tRNA + diphosphate</text>
        <dbReference type="Rhea" id="RHEA:26482"/>
        <dbReference type="Rhea" id="RHEA-COMP:10162"/>
        <dbReference type="Rhea" id="RHEA-COMP:10375"/>
        <dbReference type="ChEBI" id="CHEBI:33019"/>
        <dbReference type="ChEBI" id="CHEBI:57623"/>
        <dbReference type="ChEBI" id="CHEBI:74411"/>
        <dbReference type="ChEBI" id="CHEBI:74415"/>
        <dbReference type="EC" id="2.5.1.75"/>
    </reaction>
</comment>
<dbReference type="HAMAP" id="MF_00185">
    <property type="entry name" value="IPP_trans"/>
    <property type="match status" value="1"/>
</dbReference>
<evidence type="ECO:0000256" key="11">
    <source>
        <dbReference type="RuleBase" id="RU003783"/>
    </source>
</evidence>
<dbReference type="GO" id="GO:0052381">
    <property type="term" value="F:tRNA dimethylallyltransferase activity"/>
    <property type="evidence" value="ECO:0007669"/>
    <property type="project" value="UniProtKB-UniRule"/>
</dbReference>
<evidence type="ECO:0000256" key="6">
    <source>
        <dbReference type="ARBA" id="ARBA00022741"/>
    </source>
</evidence>
<evidence type="ECO:0000256" key="4">
    <source>
        <dbReference type="ARBA" id="ARBA00022679"/>
    </source>
</evidence>
<feature type="site" description="Interaction with substrate tRNA" evidence="10">
    <location>
        <position position="100"/>
    </location>
</feature>
<dbReference type="NCBIfam" id="TIGR00174">
    <property type="entry name" value="miaA"/>
    <property type="match status" value="1"/>
</dbReference>
<gene>
    <name evidence="10" type="primary">miaA</name>
    <name evidence="14" type="ORF">B0H94_101183</name>
</gene>
<keyword evidence="15" id="KW-1185">Reference proteome</keyword>
<evidence type="ECO:0000256" key="9">
    <source>
        <dbReference type="ARBA" id="ARBA00049563"/>
    </source>
</evidence>
<keyword evidence="6 10" id="KW-0547">Nucleotide-binding</keyword>
<evidence type="ECO:0000256" key="3">
    <source>
        <dbReference type="ARBA" id="ARBA00005842"/>
    </source>
</evidence>
<name>A0A2P8HYI5_9BACI</name>
<evidence type="ECO:0000256" key="8">
    <source>
        <dbReference type="ARBA" id="ARBA00022842"/>
    </source>
</evidence>
<dbReference type="Proteomes" id="UP000242310">
    <property type="component" value="Unassembled WGS sequence"/>
</dbReference>
<feature type="site" description="Interaction with substrate tRNA" evidence="10">
    <location>
        <position position="123"/>
    </location>
</feature>
<evidence type="ECO:0000256" key="2">
    <source>
        <dbReference type="ARBA" id="ARBA00003213"/>
    </source>
</evidence>
<feature type="binding site" evidence="10">
    <location>
        <begin position="11"/>
        <end position="16"/>
    </location>
    <ligand>
        <name>substrate</name>
    </ligand>
</feature>
<reference evidence="14 15" key="1">
    <citation type="submission" date="2018-03" db="EMBL/GenBank/DDBJ databases">
        <title>Genomic Encyclopedia of Type Strains, Phase III (KMG-III): the genomes of soil and plant-associated and newly described type strains.</title>
        <authorList>
            <person name="Whitman W."/>
        </authorList>
    </citation>
    <scope>NUCLEOTIDE SEQUENCE [LARGE SCALE GENOMIC DNA]</scope>
    <source>
        <strain evidence="14 15">CGMCC 1.07653</strain>
    </source>
</reference>